<organism evidence="5 6">
    <name type="scientific">Oedothorax gibbosus</name>
    <dbReference type="NCBI Taxonomy" id="931172"/>
    <lineage>
        <taxon>Eukaryota</taxon>
        <taxon>Metazoa</taxon>
        <taxon>Ecdysozoa</taxon>
        <taxon>Arthropoda</taxon>
        <taxon>Chelicerata</taxon>
        <taxon>Arachnida</taxon>
        <taxon>Araneae</taxon>
        <taxon>Araneomorphae</taxon>
        <taxon>Entelegynae</taxon>
        <taxon>Araneoidea</taxon>
        <taxon>Linyphiidae</taxon>
        <taxon>Erigoninae</taxon>
        <taxon>Oedothorax</taxon>
    </lineage>
</organism>
<gene>
    <name evidence="5" type="ORF">JTE90_007097</name>
</gene>
<feature type="chain" id="PRO_5044000669" description="TIL domain-containing protein" evidence="3">
    <location>
        <begin position="18"/>
        <end position="141"/>
    </location>
</feature>
<keyword evidence="3" id="KW-0732">Signal</keyword>
<evidence type="ECO:0000313" key="6">
    <source>
        <dbReference type="Proteomes" id="UP000827092"/>
    </source>
</evidence>
<keyword evidence="2" id="KW-0964">Secreted</keyword>
<dbReference type="Gene3D" id="2.10.25.10">
    <property type="entry name" value="Laminin"/>
    <property type="match status" value="1"/>
</dbReference>
<dbReference type="SUPFAM" id="SSF57567">
    <property type="entry name" value="Serine protease inhibitors"/>
    <property type="match status" value="1"/>
</dbReference>
<sequence length="141" mass="15550">MNSILQVLLWVFLVSSPDESPVTQELESGQQLPVTRRCPAMERLSKCNAHCQRNCTNFAQPIACSTICVEGCVCGRGLVRAMDGQCVLPSKCPDFPDKMMSNGGCPDVEKCTEFCIRTRGLDHGRCIGTDDMDCSCYRIGY</sequence>
<dbReference type="Pfam" id="PF01826">
    <property type="entry name" value="TIL"/>
    <property type="match status" value="1"/>
</dbReference>
<dbReference type="GO" id="GO:0005576">
    <property type="term" value="C:extracellular region"/>
    <property type="evidence" value="ECO:0007669"/>
    <property type="project" value="UniProtKB-SubCell"/>
</dbReference>
<protein>
    <recommendedName>
        <fullName evidence="4">TIL domain-containing protein</fullName>
    </recommendedName>
</protein>
<comment type="caution">
    <text evidence="5">The sequence shown here is derived from an EMBL/GenBank/DDBJ whole genome shotgun (WGS) entry which is preliminary data.</text>
</comment>
<evidence type="ECO:0000256" key="2">
    <source>
        <dbReference type="ARBA" id="ARBA00022525"/>
    </source>
</evidence>
<evidence type="ECO:0000259" key="4">
    <source>
        <dbReference type="Pfam" id="PF01826"/>
    </source>
</evidence>
<evidence type="ECO:0000256" key="3">
    <source>
        <dbReference type="SAM" id="SignalP"/>
    </source>
</evidence>
<dbReference type="EMBL" id="JAFNEN010000035">
    <property type="protein sequence ID" value="KAG8198793.1"/>
    <property type="molecule type" value="Genomic_DNA"/>
</dbReference>
<keyword evidence="6" id="KW-1185">Reference proteome</keyword>
<name>A0AAV6VRC4_9ARAC</name>
<evidence type="ECO:0000313" key="5">
    <source>
        <dbReference type="EMBL" id="KAG8198793.1"/>
    </source>
</evidence>
<evidence type="ECO:0000256" key="1">
    <source>
        <dbReference type="ARBA" id="ARBA00004613"/>
    </source>
</evidence>
<dbReference type="Proteomes" id="UP000827092">
    <property type="component" value="Unassembled WGS sequence"/>
</dbReference>
<feature type="signal peptide" evidence="3">
    <location>
        <begin position="1"/>
        <end position="17"/>
    </location>
</feature>
<comment type="subcellular location">
    <subcellularLocation>
        <location evidence="1">Secreted</location>
    </subcellularLocation>
</comment>
<dbReference type="InterPro" id="IPR036574">
    <property type="entry name" value="Scorpion_toxin-like_sf"/>
</dbReference>
<dbReference type="AlphaFoldDB" id="A0AAV6VRC4"/>
<feature type="domain" description="TIL" evidence="4">
    <location>
        <begin position="38"/>
        <end position="92"/>
    </location>
</feature>
<dbReference type="SUPFAM" id="SSF57095">
    <property type="entry name" value="Scorpion toxin-like"/>
    <property type="match status" value="1"/>
</dbReference>
<dbReference type="InterPro" id="IPR002919">
    <property type="entry name" value="TIL_dom"/>
</dbReference>
<dbReference type="InterPro" id="IPR036084">
    <property type="entry name" value="Ser_inhib-like_sf"/>
</dbReference>
<dbReference type="CDD" id="cd19941">
    <property type="entry name" value="TIL"/>
    <property type="match status" value="1"/>
</dbReference>
<proteinExistence type="predicted"/>
<reference evidence="5 6" key="1">
    <citation type="journal article" date="2022" name="Nat. Ecol. Evol.">
        <title>A masculinizing supergene underlies an exaggerated male reproductive morph in a spider.</title>
        <authorList>
            <person name="Hendrickx F."/>
            <person name="De Corte Z."/>
            <person name="Sonet G."/>
            <person name="Van Belleghem S.M."/>
            <person name="Kostlbacher S."/>
            <person name="Vangestel C."/>
        </authorList>
    </citation>
    <scope>NUCLEOTIDE SEQUENCE [LARGE SCALE GENOMIC DNA]</scope>
    <source>
        <strain evidence="5">W744_W776</strain>
    </source>
</reference>
<accession>A0AAV6VRC4</accession>